<protein>
    <submittedName>
        <fullName evidence="1">Velvet factor domain-containing protein</fullName>
    </submittedName>
</protein>
<gene>
    <name evidence="1" type="ORF">O9K51_02153</name>
</gene>
<proteinExistence type="predicted"/>
<sequence length="246" mass="26238">MPAKVTYMSADIDAHLHLSHTQAQHQLDYTITAATTTAKTTSSSSSNMPEFKIGVQPPKKVQAGTYLYPPVIAKQSVRLPEGDVDYFATAVLLDRRGTVMDGYLDGTKAASRYEVASSKSSSASFVFPFADLSIAHTGTFTIRIDVYQFVPGDYAGAVLVEQLSTRAITVVAGEAAAESPCEFLYGGGERASDLVVSCTCADVVDSIRRAVVDSQGPRCGAAAACMTGRRKGGAWSCRVDLFFLPR</sequence>
<organism evidence="1 2">
    <name type="scientific">Purpureocillium lavendulum</name>
    <dbReference type="NCBI Taxonomy" id="1247861"/>
    <lineage>
        <taxon>Eukaryota</taxon>
        <taxon>Fungi</taxon>
        <taxon>Dikarya</taxon>
        <taxon>Ascomycota</taxon>
        <taxon>Pezizomycotina</taxon>
        <taxon>Sordariomycetes</taxon>
        <taxon>Hypocreomycetidae</taxon>
        <taxon>Hypocreales</taxon>
        <taxon>Ophiocordycipitaceae</taxon>
        <taxon>Purpureocillium</taxon>
    </lineage>
</organism>
<dbReference type="InterPro" id="IPR038491">
    <property type="entry name" value="Velvet_dom_sf"/>
</dbReference>
<comment type="caution">
    <text evidence="1">The sequence shown here is derived from an EMBL/GenBank/DDBJ whole genome shotgun (WGS) entry which is preliminary data.</text>
</comment>
<dbReference type="EMBL" id="JAQHRD010000002">
    <property type="protein sequence ID" value="KAJ6443767.1"/>
    <property type="molecule type" value="Genomic_DNA"/>
</dbReference>
<name>A0AB34FXA4_9HYPO</name>
<dbReference type="Gene3D" id="2.60.40.3960">
    <property type="entry name" value="Velvet domain"/>
    <property type="match status" value="1"/>
</dbReference>
<evidence type="ECO:0000313" key="1">
    <source>
        <dbReference type="EMBL" id="KAJ6443767.1"/>
    </source>
</evidence>
<evidence type="ECO:0000313" key="2">
    <source>
        <dbReference type="Proteomes" id="UP001163105"/>
    </source>
</evidence>
<accession>A0AB34FXA4</accession>
<dbReference type="Proteomes" id="UP001163105">
    <property type="component" value="Unassembled WGS sequence"/>
</dbReference>
<keyword evidence="2" id="KW-1185">Reference proteome</keyword>
<dbReference type="AlphaFoldDB" id="A0AB34FXA4"/>
<reference evidence="1" key="1">
    <citation type="submission" date="2023-01" db="EMBL/GenBank/DDBJ databases">
        <title>The growth and conidiation of Purpureocillium lavendulum are regulated by nitrogen source and histone H3K14 acetylation.</title>
        <authorList>
            <person name="Tang P."/>
            <person name="Han J."/>
            <person name="Zhang C."/>
            <person name="Tang P."/>
            <person name="Qi F."/>
            <person name="Zhang K."/>
            <person name="Liang L."/>
        </authorList>
    </citation>
    <scope>NUCLEOTIDE SEQUENCE</scope>
    <source>
        <strain evidence="1">YMF1.00683</strain>
    </source>
</reference>